<dbReference type="STRING" id="41875.K8EC98"/>
<evidence type="ECO:0000256" key="1">
    <source>
        <dbReference type="ARBA" id="ARBA00022723"/>
    </source>
</evidence>
<dbReference type="KEGG" id="bpg:Bathy03g03900"/>
<evidence type="ECO:0000313" key="8">
    <source>
        <dbReference type="Proteomes" id="UP000198341"/>
    </source>
</evidence>
<feature type="compositionally biased region" description="Gly residues" evidence="5">
    <location>
        <begin position="85"/>
        <end position="104"/>
    </location>
</feature>
<dbReference type="eggNOG" id="KOG3362">
    <property type="taxonomic scope" value="Eukaryota"/>
</dbReference>
<gene>
    <name evidence="7" type="ORF">Bathy03g03900</name>
</gene>
<evidence type="ECO:0000256" key="3">
    <source>
        <dbReference type="ARBA" id="ARBA00022833"/>
    </source>
</evidence>
<dbReference type="AlphaFoldDB" id="K8EC98"/>
<dbReference type="RefSeq" id="XP_007514185.1">
    <property type="nucleotide sequence ID" value="XM_007514123.1"/>
</dbReference>
<proteinExistence type="predicted"/>
<dbReference type="GO" id="GO:0006338">
    <property type="term" value="P:chromatin remodeling"/>
    <property type="evidence" value="ECO:0007669"/>
    <property type="project" value="InterPro"/>
</dbReference>
<dbReference type="InterPro" id="IPR039723">
    <property type="entry name" value="Vps71/ZNHIT1"/>
</dbReference>
<evidence type="ECO:0000256" key="4">
    <source>
        <dbReference type="PROSITE-ProRule" id="PRU00453"/>
    </source>
</evidence>
<dbReference type="Proteomes" id="UP000198341">
    <property type="component" value="Chromosome 3"/>
</dbReference>
<feature type="compositionally biased region" description="Acidic residues" evidence="5">
    <location>
        <begin position="44"/>
        <end position="61"/>
    </location>
</feature>
<sequence>MADQQRLKSSRQRNIAQALRKVDAAGREAAISARLDALERDALPDDDEGGGGDTMDEEFVVEEPKLDGAMTKIVPASKKKKKGGSEGGGSNAKGGGRATRGAGGDSSKALSAKALRTFNQLLEANALDRAPVGIPTYTSIAAGPPSSGAPRKFCSVCGFPSPYTCSRCGMRFCCRKCNQIHSETRCLKMLG</sequence>
<dbReference type="Pfam" id="PF04438">
    <property type="entry name" value="zf-HIT"/>
    <property type="match status" value="1"/>
</dbReference>
<dbReference type="EMBL" id="FO082276">
    <property type="protein sequence ID" value="CCO15622.1"/>
    <property type="molecule type" value="Genomic_DNA"/>
</dbReference>
<protein>
    <recommendedName>
        <fullName evidence="6">HIT-type domain-containing protein</fullName>
    </recommendedName>
</protein>
<name>K8EC98_9CHLO</name>
<feature type="domain" description="HIT-type" evidence="6">
    <location>
        <begin position="154"/>
        <end position="186"/>
    </location>
</feature>
<dbReference type="PANTHER" id="PTHR13093">
    <property type="entry name" value="ZINC FINGER HIT DOMAIN CONTAINING PROTEIN 1"/>
    <property type="match status" value="1"/>
</dbReference>
<evidence type="ECO:0000256" key="2">
    <source>
        <dbReference type="ARBA" id="ARBA00022771"/>
    </source>
</evidence>
<dbReference type="CDD" id="cd21437">
    <property type="entry name" value="zf-HIT_ZNHIT1_like"/>
    <property type="match status" value="1"/>
</dbReference>
<dbReference type="GO" id="GO:0008270">
    <property type="term" value="F:zinc ion binding"/>
    <property type="evidence" value="ECO:0007669"/>
    <property type="project" value="UniProtKB-UniRule"/>
</dbReference>
<keyword evidence="1" id="KW-0479">Metal-binding</keyword>
<reference evidence="7 8" key="1">
    <citation type="submission" date="2011-10" db="EMBL/GenBank/DDBJ databases">
        <authorList>
            <person name="Genoscope - CEA"/>
        </authorList>
    </citation>
    <scope>NUCLEOTIDE SEQUENCE [LARGE SCALE GENOMIC DNA]</scope>
    <source>
        <strain evidence="7 8">RCC 1105</strain>
    </source>
</reference>
<accession>K8EC98</accession>
<keyword evidence="8" id="KW-1185">Reference proteome</keyword>
<feature type="region of interest" description="Disordered" evidence="5">
    <location>
        <begin position="33"/>
        <end position="106"/>
    </location>
</feature>
<evidence type="ECO:0000256" key="5">
    <source>
        <dbReference type="SAM" id="MobiDB-lite"/>
    </source>
</evidence>
<dbReference type="GO" id="GO:0005634">
    <property type="term" value="C:nucleus"/>
    <property type="evidence" value="ECO:0007669"/>
    <property type="project" value="UniProtKB-ARBA"/>
</dbReference>
<dbReference type="GeneID" id="19016927"/>
<keyword evidence="3" id="KW-0862">Zinc</keyword>
<dbReference type="InterPro" id="IPR007529">
    <property type="entry name" value="Znf_HIT"/>
</dbReference>
<dbReference type="PROSITE" id="PS51083">
    <property type="entry name" value="ZF_HIT"/>
    <property type="match status" value="1"/>
</dbReference>
<evidence type="ECO:0000259" key="6">
    <source>
        <dbReference type="PROSITE" id="PS51083"/>
    </source>
</evidence>
<organism evidence="7 8">
    <name type="scientific">Bathycoccus prasinos</name>
    <dbReference type="NCBI Taxonomy" id="41875"/>
    <lineage>
        <taxon>Eukaryota</taxon>
        <taxon>Viridiplantae</taxon>
        <taxon>Chlorophyta</taxon>
        <taxon>Mamiellophyceae</taxon>
        <taxon>Mamiellales</taxon>
        <taxon>Bathycoccaceae</taxon>
        <taxon>Bathycoccus</taxon>
    </lineage>
</organism>
<dbReference type="OrthoDB" id="74807at2759"/>
<evidence type="ECO:0000313" key="7">
    <source>
        <dbReference type="EMBL" id="CCO15622.1"/>
    </source>
</evidence>
<keyword evidence="2 4" id="KW-0863">Zinc-finger</keyword>